<feature type="signal peptide" evidence="1">
    <location>
        <begin position="1"/>
        <end position="18"/>
    </location>
</feature>
<organism evidence="3">
    <name type="scientific">Melampsora larici-populina (strain 98AG31 / pathotype 3-4-7)</name>
    <name type="common">Poplar leaf rust fungus</name>
    <dbReference type="NCBI Taxonomy" id="747676"/>
    <lineage>
        <taxon>Eukaryota</taxon>
        <taxon>Fungi</taxon>
        <taxon>Dikarya</taxon>
        <taxon>Basidiomycota</taxon>
        <taxon>Pucciniomycotina</taxon>
        <taxon>Pucciniomycetes</taxon>
        <taxon>Pucciniales</taxon>
        <taxon>Melampsoraceae</taxon>
        <taxon>Melampsora</taxon>
    </lineage>
</organism>
<keyword evidence="3" id="KW-1185">Reference proteome</keyword>
<evidence type="ECO:0000256" key="1">
    <source>
        <dbReference type="SAM" id="SignalP"/>
    </source>
</evidence>
<dbReference type="OrthoDB" id="10540282at2759"/>
<name>F4RMJ7_MELLP</name>
<evidence type="ECO:0000313" key="3">
    <source>
        <dbReference type="Proteomes" id="UP000001072"/>
    </source>
</evidence>
<dbReference type="GeneID" id="18930086"/>
<proteinExistence type="predicted"/>
<gene>
    <name evidence="2" type="ORF">MELLADRAFT_63414</name>
</gene>
<dbReference type="VEuPathDB" id="FungiDB:MELLADRAFT_63414"/>
<dbReference type="RefSeq" id="XP_007410292.1">
    <property type="nucleotide sequence ID" value="XM_007410230.1"/>
</dbReference>
<keyword evidence="1" id="KW-0732">Signal</keyword>
<dbReference type="Proteomes" id="UP000001072">
    <property type="component" value="Unassembled WGS sequence"/>
</dbReference>
<reference evidence="3" key="1">
    <citation type="journal article" date="2011" name="Proc. Natl. Acad. Sci. U.S.A.">
        <title>Obligate biotrophy features unraveled by the genomic analysis of rust fungi.</title>
        <authorList>
            <person name="Duplessis S."/>
            <person name="Cuomo C.A."/>
            <person name="Lin Y.-C."/>
            <person name="Aerts A."/>
            <person name="Tisserant E."/>
            <person name="Veneault-Fourrey C."/>
            <person name="Joly D.L."/>
            <person name="Hacquard S."/>
            <person name="Amselem J."/>
            <person name="Cantarel B.L."/>
            <person name="Chiu R."/>
            <person name="Coutinho P.M."/>
            <person name="Feau N."/>
            <person name="Field M."/>
            <person name="Frey P."/>
            <person name="Gelhaye E."/>
            <person name="Goldberg J."/>
            <person name="Grabherr M.G."/>
            <person name="Kodira C.D."/>
            <person name="Kohler A."/>
            <person name="Kuees U."/>
            <person name="Lindquist E.A."/>
            <person name="Lucas S.M."/>
            <person name="Mago R."/>
            <person name="Mauceli E."/>
            <person name="Morin E."/>
            <person name="Murat C."/>
            <person name="Pangilinan J.L."/>
            <person name="Park R."/>
            <person name="Pearson M."/>
            <person name="Quesneville H."/>
            <person name="Rouhier N."/>
            <person name="Sakthikumar S."/>
            <person name="Salamov A.A."/>
            <person name="Schmutz J."/>
            <person name="Selles B."/>
            <person name="Shapiro H."/>
            <person name="Tanguay P."/>
            <person name="Tuskan G.A."/>
            <person name="Henrissat B."/>
            <person name="Van de Peer Y."/>
            <person name="Rouze P."/>
            <person name="Ellis J.G."/>
            <person name="Dodds P.N."/>
            <person name="Schein J.E."/>
            <person name="Zhong S."/>
            <person name="Hamelin R.C."/>
            <person name="Grigoriev I.V."/>
            <person name="Szabo L.J."/>
            <person name="Martin F."/>
        </authorList>
    </citation>
    <scope>NUCLEOTIDE SEQUENCE [LARGE SCALE GENOMIC DNA]</scope>
    <source>
        <strain evidence="3">98AG31 / pathotype 3-4-7</strain>
    </source>
</reference>
<dbReference type="HOGENOM" id="CLU_1315650_0_0_1"/>
<dbReference type="KEGG" id="mlr:MELLADRAFT_63414"/>
<evidence type="ECO:0000313" key="2">
    <source>
        <dbReference type="EMBL" id="EGG06458.1"/>
    </source>
</evidence>
<accession>F4RMJ7</accession>
<dbReference type="EMBL" id="GL883108">
    <property type="protein sequence ID" value="EGG06458.1"/>
    <property type="molecule type" value="Genomic_DNA"/>
</dbReference>
<sequence>MHLSLVSTVFALAATVSGGVLRNASPLKPLASRDVSPVPQLSVRDTVVQQVTETEVITYADSVTTYFTDCYGQVQSITVVDKVVEVLTTTITKITTDAVPVDSCGCQGIQTTTYQSKVTAIFAQVQLIIDYLPGQFPDYDFDPFWKQFGTCTQGFVTLAATLQIDIKASVKIDLGILGINIGIGLGVGVGAGGGGGGGINIGVGIGGGH</sequence>
<protein>
    <submittedName>
        <fullName evidence="2">Secreted protein</fullName>
    </submittedName>
</protein>
<dbReference type="InParanoid" id="F4RMJ7"/>
<dbReference type="AlphaFoldDB" id="F4RMJ7"/>
<feature type="chain" id="PRO_5003321686" evidence="1">
    <location>
        <begin position="19"/>
        <end position="209"/>
    </location>
</feature>